<evidence type="ECO:0000313" key="5">
    <source>
        <dbReference type="EMBL" id="TKV60803.1"/>
    </source>
</evidence>
<reference evidence="5 6" key="1">
    <citation type="submission" date="2019-05" db="EMBL/GenBank/DDBJ databases">
        <title>Nakamurella sp. N5BH11, whole genome shotgun sequence.</title>
        <authorList>
            <person name="Tuo L."/>
        </authorList>
    </citation>
    <scope>NUCLEOTIDE SEQUENCE [LARGE SCALE GENOMIC DNA]</scope>
    <source>
        <strain evidence="5 6">N5BH11</strain>
    </source>
</reference>
<dbReference type="SUPFAM" id="SSF53822">
    <property type="entry name" value="Periplasmic binding protein-like I"/>
    <property type="match status" value="1"/>
</dbReference>
<dbReference type="Gene3D" id="3.40.50.2300">
    <property type="match status" value="2"/>
</dbReference>
<dbReference type="GO" id="GO:0003700">
    <property type="term" value="F:DNA-binding transcription factor activity"/>
    <property type="evidence" value="ECO:0007669"/>
    <property type="project" value="TreeGrafter"/>
</dbReference>
<evidence type="ECO:0000256" key="3">
    <source>
        <dbReference type="ARBA" id="ARBA00023163"/>
    </source>
</evidence>
<comment type="caution">
    <text evidence="5">The sequence shown here is derived from an EMBL/GenBank/DDBJ whole genome shotgun (WGS) entry which is preliminary data.</text>
</comment>
<dbReference type="InterPro" id="IPR000843">
    <property type="entry name" value="HTH_LacI"/>
</dbReference>
<sequence length="343" mass="37062">MTTHPYPIREIARQAGVSEATVDRVLNQRPGVRASTDAKVRQAITDLDRQRAQLRLRGRTFLVDLVMQTPDRFSSAVKSAAEAVLPTMLPAVVRARFDFRESGRPADIARVLRDIRHRGSSGVILKAPDHGEVVAEVERLTEAGIPVVTFVTDLPHSRRIGYVGSDNRAAGATAAYLVDRWLGAADGAVLIAISRSEFRGEEEREMGFRSTLRTGSGRRVIEVTDTDGLDASVREQVRARLAADPAIVAVYSTGGGNRAILDAFDDSARVCSVFIGHDLDRDNRALLAGHRISAVLHHDLAADLRRAAHLVMGFHGAIDVVGPTGPTPVQVITPFNVPPVVGS</sequence>
<dbReference type="InterPro" id="IPR010982">
    <property type="entry name" value="Lambda_DNA-bd_dom_sf"/>
</dbReference>
<dbReference type="Pfam" id="PF00356">
    <property type="entry name" value="LacI"/>
    <property type="match status" value="1"/>
</dbReference>
<dbReference type="InterPro" id="IPR025997">
    <property type="entry name" value="SBP_2_dom"/>
</dbReference>
<dbReference type="EMBL" id="SZZH01000001">
    <property type="protein sequence ID" value="TKV60803.1"/>
    <property type="molecule type" value="Genomic_DNA"/>
</dbReference>
<evidence type="ECO:0000256" key="1">
    <source>
        <dbReference type="ARBA" id="ARBA00023015"/>
    </source>
</evidence>
<accession>A0A4U6QK27</accession>
<dbReference type="RefSeq" id="WP_137448106.1">
    <property type="nucleotide sequence ID" value="NZ_SZZH01000001.1"/>
</dbReference>
<dbReference type="AlphaFoldDB" id="A0A4U6QK27"/>
<dbReference type="InterPro" id="IPR028082">
    <property type="entry name" value="Peripla_BP_I"/>
</dbReference>
<dbReference type="OrthoDB" id="9805774at2"/>
<keyword evidence="1" id="KW-0805">Transcription regulation</keyword>
<dbReference type="CDD" id="cd01392">
    <property type="entry name" value="HTH_LacI"/>
    <property type="match status" value="1"/>
</dbReference>
<gene>
    <name evidence="5" type="ORF">FDO65_03815</name>
</gene>
<feature type="domain" description="HTH lacI-type" evidence="4">
    <location>
        <begin position="8"/>
        <end position="58"/>
    </location>
</feature>
<evidence type="ECO:0000256" key="2">
    <source>
        <dbReference type="ARBA" id="ARBA00023125"/>
    </source>
</evidence>
<dbReference type="CDD" id="cd06307">
    <property type="entry name" value="PBP1_sugar_binding"/>
    <property type="match status" value="1"/>
</dbReference>
<evidence type="ECO:0000313" key="6">
    <source>
        <dbReference type="Proteomes" id="UP000306985"/>
    </source>
</evidence>
<evidence type="ECO:0000259" key="4">
    <source>
        <dbReference type="PROSITE" id="PS50932"/>
    </source>
</evidence>
<keyword evidence="6" id="KW-1185">Reference proteome</keyword>
<dbReference type="GO" id="GO:0000976">
    <property type="term" value="F:transcription cis-regulatory region binding"/>
    <property type="evidence" value="ECO:0007669"/>
    <property type="project" value="TreeGrafter"/>
</dbReference>
<organism evidence="5 6">
    <name type="scientific">Nakamurella flava</name>
    <dbReference type="NCBI Taxonomy" id="2576308"/>
    <lineage>
        <taxon>Bacteria</taxon>
        <taxon>Bacillati</taxon>
        <taxon>Actinomycetota</taxon>
        <taxon>Actinomycetes</taxon>
        <taxon>Nakamurellales</taxon>
        <taxon>Nakamurellaceae</taxon>
        <taxon>Nakamurella</taxon>
    </lineage>
</organism>
<keyword evidence="2" id="KW-0238">DNA-binding</keyword>
<name>A0A4U6QK27_9ACTN</name>
<dbReference type="SMART" id="SM00354">
    <property type="entry name" value="HTH_LACI"/>
    <property type="match status" value="1"/>
</dbReference>
<protein>
    <submittedName>
        <fullName evidence="5">Substrate-binding domain-containing protein</fullName>
    </submittedName>
</protein>
<dbReference type="SUPFAM" id="SSF47413">
    <property type="entry name" value="lambda repressor-like DNA-binding domains"/>
    <property type="match status" value="1"/>
</dbReference>
<dbReference type="PROSITE" id="PS50932">
    <property type="entry name" value="HTH_LACI_2"/>
    <property type="match status" value="1"/>
</dbReference>
<dbReference type="PROSITE" id="PS00356">
    <property type="entry name" value="HTH_LACI_1"/>
    <property type="match status" value="1"/>
</dbReference>
<dbReference type="PANTHER" id="PTHR30146">
    <property type="entry name" value="LACI-RELATED TRANSCRIPTIONAL REPRESSOR"/>
    <property type="match status" value="1"/>
</dbReference>
<proteinExistence type="predicted"/>
<dbReference type="Proteomes" id="UP000306985">
    <property type="component" value="Unassembled WGS sequence"/>
</dbReference>
<keyword evidence="3" id="KW-0804">Transcription</keyword>
<dbReference type="PANTHER" id="PTHR30146:SF152">
    <property type="entry name" value="TRANSCRIPTIONAL REGULATORY PROTEIN"/>
    <property type="match status" value="1"/>
</dbReference>
<dbReference type="Gene3D" id="1.10.260.40">
    <property type="entry name" value="lambda repressor-like DNA-binding domains"/>
    <property type="match status" value="1"/>
</dbReference>
<dbReference type="Pfam" id="PF13407">
    <property type="entry name" value="Peripla_BP_4"/>
    <property type="match status" value="1"/>
</dbReference>